<dbReference type="GO" id="GO:0006654">
    <property type="term" value="P:phosphatidic acid biosynthetic process"/>
    <property type="evidence" value="ECO:0007669"/>
    <property type="project" value="TreeGrafter"/>
</dbReference>
<dbReference type="EMBL" id="JACAZH010000011">
    <property type="protein sequence ID" value="KAF7355098.1"/>
    <property type="molecule type" value="Genomic_DNA"/>
</dbReference>
<evidence type="ECO:0000313" key="4">
    <source>
        <dbReference type="EMBL" id="KAF7355098.1"/>
    </source>
</evidence>
<dbReference type="AlphaFoldDB" id="A0A8H6Y6E3"/>
<dbReference type="GO" id="GO:0035965">
    <property type="term" value="P:cardiolipin acyl-chain remodeling"/>
    <property type="evidence" value="ECO:0007669"/>
    <property type="project" value="TreeGrafter"/>
</dbReference>
<protein>
    <submittedName>
        <fullName evidence="4">AB hydrolase-1 domain-containing protein</fullName>
    </submittedName>
</protein>
<organism evidence="4 5">
    <name type="scientific">Mycena sanguinolenta</name>
    <dbReference type="NCBI Taxonomy" id="230812"/>
    <lineage>
        <taxon>Eukaryota</taxon>
        <taxon>Fungi</taxon>
        <taxon>Dikarya</taxon>
        <taxon>Basidiomycota</taxon>
        <taxon>Agaricomycotina</taxon>
        <taxon>Agaricomycetes</taxon>
        <taxon>Agaricomycetidae</taxon>
        <taxon>Agaricales</taxon>
        <taxon>Marasmiineae</taxon>
        <taxon>Mycenaceae</taxon>
        <taxon>Mycena</taxon>
    </lineage>
</organism>
<reference evidence="4" key="1">
    <citation type="submission" date="2020-05" db="EMBL/GenBank/DDBJ databases">
        <title>Mycena genomes resolve the evolution of fungal bioluminescence.</title>
        <authorList>
            <person name="Tsai I.J."/>
        </authorList>
    </citation>
    <scope>NUCLEOTIDE SEQUENCE</scope>
    <source>
        <strain evidence="4">160909Yilan</strain>
    </source>
</reference>
<name>A0A8H6Y6E3_9AGAR</name>
<dbReference type="Pfam" id="PF00561">
    <property type="entry name" value="Abhydrolase_1"/>
    <property type="match status" value="1"/>
</dbReference>
<dbReference type="Proteomes" id="UP000623467">
    <property type="component" value="Unassembled WGS sequence"/>
</dbReference>
<dbReference type="GO" id="GO:0004623">
    <property type="term" value="F:phospholipase A2 activity"/>
    <property type="evidence" value="ECO:0007669"/>
    <property type="project" value="TreeGrafter"/>
</dbReference>
<dbReference type="SUPFAM" id="SSF53474">
    <property type="entry name" value="alpha/beta-Hydrolases"/>
    <property type="match status" value="1"/>
</dbReference>
<dbReference type="PANTHER" id="PTHR42886">
    <property type="entry name" value="RE40534P-RELATED"/>
    <property type="match status" value="1"/>
</dbReference>
<dbReference type="GO" id="GO:0042171">
    <property type="term" value="F:lysophosphatidic acid acyltransferase activity"/>
    <property type="evidence" value="ECO:0007669"/>
    <property type="project" value="TreeGrafter"/>
</dbReference>
<feature type="domain" description="AB hydrolase-1" evidence="3">
    <location>
        <begin position="98"/>
        <end position="162"/>
    </location>
</feature>
<dbReference type="GO" id="GO:0005743">
    <property type="term" value="C:mitochondrial inner membrane"/>
    <property type="evidence" value="ECO:0007669"/>
    <property type="project" value="TreeGrafter"/>
</dbReference>
<dbReference type="InterPro" id="IPR000073">
    <property type="entry name" value="AB_hydrolase_1"/>
</dbReference>
<feature type="region of interest" description="Disordered" evidence="2">
    <location>
        <begin position="148"/>
        <end position="178"/>
    </location>
</feature>
<evidence type="ECO:0000256" key="1">
    <source>
        <dbReference type="ARBA" id="ARBA00038097"/>
    </source>
</evidence>
<dbReference type="OrthoDB" id="7457040at2759"/>
<gene>
    <name evidence="4" type="ORF">MSAN_01425400</name>
</gene>
<evidence type="ECO:0000259" key="3">
    <source>
        <dbReference type="Pfam" id="PF00561"/>
    </source>
</evidence>
<accession>A0A8H6Y6E3</accession>
<dbReference type="InterPro" id="IPR029058">
    <property type="entry name" value="AB_hydrolase_fold"/>
</dbReference>
<evidence type="ECO:0000313" key="5">
    <source>
        <dbReference type="Proteomes" id="UP000623467"/>
    </source>
</evidence>
<dbReference type="PANTHER" id="PTHR42886:SF29">
    <property type="entry name" value="PUMMELIG, ISOFORM A"/>
    <property type="match status" value="1"/>
</dbReference>
<dbReference type="PRINTS" id="PR00111">
    <property type="entry name" value="ABHYDROLASE"/>
</dbReference>
<feature type="compositionally biased region" description="Basic and acidic residues" evidence="2">
    <location>
        <begin position="151"/>
        <end position="163"/>
    </location>
</feature>
<comment type="similarity">
    <text evidence="1">Belongs to the peptidase S33 family. ABHD4/ABHD5 subfamily.</text>
</comment>
<dbReference type="Gene3D" id="3.40.50.1820">
    <property type="entry name" value="alpha/beta hydrolase"/>
    <property type="match status" value="1"/>
</dbReference>
<keyword evidence="5" id="KW-1185">Reference proteome</keyword>
<sequence length="361" mass="40410">MAMATVQAPLPPSREIPSTFSQSMRSWWATNHKGGAVAEMRLFHHRLPFLQPEIIGRPNDSPVIASSSFVELDKPKRFLNTLAIKATETAPDAPPPAFVDSLETWRKKMQLEQITLIGHSLGGYLSTVYALKYPERVHKLILLSPAGVPRNPDETSAPEREIDPPPQSSSSSVELASHKKVEEIRSEQAAARPPASRTRRLFRYLWEEGWSPFAVIRNTYFWAPMLIGKVHPLYTRFIPLAGSLGSRTKETRDIHDYIMHITLAKGSGEYCVSHIFSPGAHARMPLVDRVAALKIPVTFVYGDHDWMDPEGGEKSVENLRKAGNGQARSYIVNNAGHHVYLDNPKAVNDLMIKELNRRPSA</sequence>
<proteinExistence type="inferred from homology"/>
<evidence type="ECO:0000256" key="2">
    <source>
        <dbReference type="SAM" id="MobiDB-lite"/>
    </source>
</evidence>
<keyword evidence="4" id="KW-0378">Hydrolase</keyword>
<comment type="caution">
    <text evidence="4">The sequence shown here is derived from an EMBL/GenBank/DDBJ whole genome shotgun (WGS) entry which is preliminary data.</text>
</comment>
<dbReference type="GO" id="GO:0055088">
    <property type="term" value="P:lipid homeostasis"/>
    <property type="evidence" value="ECO:0007669"/>
    <property type="project" value="TreeGrafter"/>
</dbReference>